<protein>
    <recommendedName>
        <fullName evidence="2">B12-binding domain-containing radical SAM protein</fullName>
    </recommendedName>
</protein>
<accession>X0XIN6</accession>
<comment type="caution">
    <text evidence="1">The sequence shown here is derived from an EMBL/GenBank/DDBJ whole genome shotgun (WGS) entry which is preliminary data.</text>
</comment>
<sequence>MKIAFINPKGWLRPEPWMPLGAVQLATILAVKGHDVRFYDE</sequence>
<dbReference type="AlphaFoldDB" id="X0XIN6"/>
<gene>
    <name evidence="1" type="ORF">S01H1_57218</name>
</gene>
<dbReference type="EMBL" id="BARS01037308">
    <property type="protein sequence ID" value="GAG24841.1"/>
    <property type="molecule type" value="Genomic_DNA"/>
</dbReference>
<evidence type="ECO:0008006" key="2">
    <source>
        <dbReference type="Google" id="ProtNLM"/>
    </source>
</evidence>
<name>X0XIN6_9ZZZZ</name>
<proteinExistence type="predicted"/>
<reference evidence="1" key="1">
    <citation type="journal article" date="2014" name="Front. Microbiol.">
        <title>High frequency of phylogenetically diverse reductive dehalogenase-homologous genes in deep subseafloor sedimentary metagenomes.</title>
        <authorList>
            <person name="Kawai M."/>
            <person name="Futagami T."/>
            <person name="Toyoda A."/>
            <person name="Takaki Y."/>
            <person name="Nishi S."/>
            <person name="Hori S."/>
            <person name="Arai W."/>
            <person name="Tsubouchi T."/>
            <person name="Morono Y."/>
            <person name="Uchiyama I."/>
            <person name="Ito T."/>
            <person name="Fujiyama A."/>
            <person name="Inagaki F."/>
            <person name="Takami H."/>
        </authorList>
    </citation>
    <scope>NUCLEOTIDE SEQUENCE</scope>
    <source>
        <strain evidence="1">Expedition CK06-06</strain>
    </source>
</reference>
<feature type="non-terminal residue" evidence="1">
    <location>
        <position position="41"/>
    </location>
</feature>
<organism evidence="1">
    <name type="scientific">marine sediment metagenome</name>
    <dbReference type="NCBI Taxonomy" id="412755"/>
    <lineage>
        <taxon>unclassified sequences</taxon>
        <taxon>metagenomes</taxon>
        <taxon>ecological metagenomes</taxon>
    </lineage>
</organism>
<evidence type="ECO:0000313" key="1">
    <source>
        <dbReference type="EMBL" id="GAG24841.1"/>
    </source>
</evidence>